<dbReference type="GO" id="GO:0016740">
    <property type="term" value="F:transferase activity"/>
    <property type="evidence" value="ECO:0007669"/>
    <property type="project" value="UniProtKB-KW"/>
</dbReference>
<keyword evidence="6 7" id="KW-0472">Membrane</keyword>
<accession>A0ABS7UBY4</accession>
<keyword evidence="3 9" id="KW-0808">Transferase</keyword>
<dbReference type="PANTHER" id="PTHR30576:SF10">
    <property type="entry name" value="SLL5057 PROTEIN"/>
    <property type="match status" value="1"/>
</dbReference>
<dbReference type="InterPro" id="IPR003362">
    <property type="entry name" value="Bact_transf"/>
</dbReference>
<keyword evidence="5 7" id="KW-1133">Transmembrane helix</keyword>
<dbReference type="Pfam" id="PF02397">
    <property type="entry name" value="Bac_transf"/>
    <property type="match status" value="1"/>
</dbReference>
<organism evidence="9 10">
    <name type="scientific">Nocardioides mangrovi</name>
    <dbReference type="NCBI Taxonomy" id="2874580"/>
    <lineage>
        <taxon>Bacteria</taxon>
        <taxon>Bacillati</taxon>
        <taxon>Actinomycetota</taxon>
        <taxon>Actinomycetes</taxon>
        <taxon>Propionibacteriales</taxon>
        <taxon>Nocardioidaceae</taxon>
        <taxon>Nocardioides</taxon>
    </lineage>
</organism>
<keyword evidence="10" id="KW-1185">Reference proteome</keyword>
<feature type="transmembrane region" description="Helical" evidence="7">
    <location>
        <begin position="76"/>
        <end position="98"/>
    </location>
</feature>
<evidence type="ECO:0000256" key="6">
    <source>
        <dbReference type="ARBA" id="ARBA00023136"/>
    </source>
</evidence>
<sequence length="466" mass="50948">MRYLPASALILDAAVVAGAELVGISGRQHLGIFDDPADVSSSVMVAGPLIGIGWLLLIAAFGGYREDAFGAGTDEYKRVFNASLVTAGLVGVACYLAKFSMSRGFFVLLFVFGIPVLLLGRFLLRRAIHQARRQGYLQHQVLIAGSRRHVDEVAAVLSRETWLGYHVVGAAIPADTPGSETHAGVPVLGTAENVTDVVRRTGVDVVFFAGGALSSAGQLRRIVWDLEKADVKVVVAPSVTDVSGERIQVRPVGGLPLMHIDPPRSTDAVRWGKRLFDIVGSIALIMAFSPLLVFAALRIKMFDRGSVFFSHTRIGRDGAEFQCLKFRSMVLNAEALVAKLQEDTGQTALLFKMKEDPRITKPGRWLRRYSVDELPQLFNVLRGDMSLVGPRPQVAREVALYEGPMIRRLRVRPGMTGLWQVSGRSELSLEEAIRLDLYYVDNWSMLQDLSILGRTVGAVFGSRGAY</sequence>
<proteinExistence type="inferred from homology"/>
<name>A0ABS7UBY4_9ACTN</name>
<dbReference type="InterPro" id="IPR017475">
    <property type="entry name" value="EPS_sugar_tfrase"/>
</dbReference>
<evidence type="ECO:0000256" key="7">
    <source>
        <dbReference type="SAM" id="Phobius"/>
    </source>
</evidence>
<feature type="transmembrane region" description="Helical" evidence="7">
    <location>
        <begin position="104"/>
        <end position="124"/>
    </location>
</feature>
<feature type="transmembrane region" description="Helical" evidence="7">
    <location>
        <begin position="275"/>
        <end position="297"/>
    </location>
</feature>
<evidence type="ECO:0000313" key="9">
    <source>
        <dbReference type="EMBL" id="MBZ5738519.1"/>
    </source>
</evidence>
<dbReference type="Proteomes" id="UP000780875">
    <property type="component" value="Unassembled WGS sequence"/>
</dbReference>
<protein>
    <submittedName>
        <fullName evidence="9">Sugar transferase</fullName>
    </submittedName>
</protein>
<dbReference type="RefSeq" id="WP_224122893.1">
    <property type="nucleotide sequence ID" value="NZ_JAIQZJ010000005.1"/>
</dbReference>
<evidence type="ECO:0000259" key="8">
    <source>
        <dbReference type="Pfam" id="PF02397"/>
    </source>
</evidence>
<dbReference type="Gene3D" id="3.40.50.720">
    <property type="entry name" value="NAD(P)-binding Rossmann-like Domain"/>
    <property type="match status" value="1"/>
</dbReference>
<evidence type="ECO:0000256" key="4">
    <source>
        <dbReference type="ARBA" id="ARBA00022692"/>
    </source>
</evidence>
<evidence type="ECO:0000256" key="3">
    <source>
        <dbReference type="ARBA" id="ARBA00022679"/>
    </source>
</evidence>
<comment type="similarity">
    <text evidence="2">Belongs to the bacterial sugar transferase family.</text>
</comment>
<evidence type="ECO:0000256" key="1">
    <source>
        <dbReference type="ARBA" id="ARBA00004141"/>
    </source>
</evidence>
<gene>
    <name evidence="9" type="ORF">K8U61_10135</name>
</gene>
<keyword evidence="4 7" id="KW-0812">Transmembrane</keyword>
<dbReference type="NCBIfam" id="TIGR03025">
    <property type="entry name" value="EPS_sugtrans"/>
    <property type="match status" value="1"/>
</dbReference>
<evidence type="ECO:0000313" key="10">
    <source>
        <dbReference type="Proteomes" id="UP000780875"/>
    </source>
</evidence>
<feature type="transmembrane region" description="Helical" evidence="7">
    <location>
        <begin position="42"/>
        <end position="64"/>
    </location>
</feature>
<evidence type="ECO:0000256" key="5">
    <source>
        <dbReference type="ARBA" id="ARBA00022989"/>
    </source>
</evidence>
<dbReference type="EMBL" id="JAIQZJ010000005">
    <property type="protein sequence ID" value="MBZ5738519.1"/>
    <property type="molecule type" value="Genomic_DNA"/>
</dbReference>
<evidence type="ECO:0000256" key="2">
    <source>
        <dbReference type="ARBA" id="ARBA00006464"/>
    </source>
</evidence>
<dbReference type="PANTHER" id="PTHR30576">
    <property type="entry name" value="COLANIC BIOSYNTHESIS UDP-GLUCOSE LIPID CARRIER TRANSFERASE"/>
    <property type="match status" value="1"/>
</dbReference>
<feature type="domain" description="Bacterial sugar transferase" evidence="8">
    <location>
        <begin position="273"/>
        <end position="460"/>
    </location>
</feature>
<dbReference type="Pfam" id="PF13727">
    <property type="entry name" value="CoA_binding_3"/>
    <property type="match status" value="1"/>
</dbReference>
<reference evidence="9 10" key="1">
    <citation type="submission" date="2021-09" db="EMBL/GenBank/DDBJ databases">
        <title>Whole genome sequence of Nocardioides sp. GBK3QG-3.</title>
        <authorList>
            <person name="Tuo L."/>
        </authorList>
    </citation>
    <scope>NUCLEOTIDE SEQUENCE [LARGE SCALE GENOMIC DNA]</scope>
    <source>
        <strain evidence="9 10">GBK3QG-3</strain>
    </source>
</reference>
<comment type="caution">
    <text evidence="9">The sequence shown here is derived from an EMBL/GenBank/DDBJ whole genome shotgun (WGS) entry which is preliminary data.</text>
</comment>
<comment type="subcellular location">
    <subcellularLocation>
        <location evidence="1">Membrane</location>
        <topology evidence="1">Multi-pass membrane protein</topology>
    </subcellularLocation>
</comment>